<keyword evidence="2" id="KW-0472">Membrane</keyword>
<dbReference type="VEuPathDB" id="CryptoDB:Vbra_4871"/>
<feature type="compositionally biased region" description="Basic and acidic residues" evidence="1">
    <location>
        <begin position="86"/>
        <end position="97"/>
    </location>
</feature>
<proteinExistence type="predicted"/>
<feature type="transmembrane region" description="Helical" evidence="2">
    <location>
        <begin position="446"/>
        <end position="465"/>
    </location>
</feature>
<sequence>MSKNTVCPLSPVRATRPSPALETMDERQNDNEDKGAADGDHIMINAHVGATVGFFQKDGDEACGDVSDVSSNSAQPSLGNNLLNERQNDNEDKGAADGDHIMINAHVGGTVRFFQEDGDEACSNVSDVSSNSAQPSLGTNLLDDQQNDNKDKGAADGDHIMISAHVRGTVRLLPRDGDGPCGNVSDVNSNSSQPRLATNLMEDKENDNKDKGTADSDHIKITAYKHEDEGRRASISSITAAATTGQTSFAVNDSNKADEKREDTEEGRVLRREKRASAALIREFREAAGYNAAYEEFPTTLEYKALQSDDSKREVAMALALTAVIISYAPALWHTCQSSVFGPAFDIIRRTVRVFLFVMVLLQTTDGHHLQKIISRLKKSWLILAVPLVLNIVIAVAYWRHWNCQWRTHLIGPLLWCCLLLCPYLYFRHAGGSLGIKRKRLYAIKLGAACTLGVLLDAVSFQLFFPRAATTYTDGSKSQLALVFVAIGWSISSLVNKLIRSIREGPPTFNVQPTAIMAIPNVIAPRLLQSKMATFSTKLLYSILISLLDKPLHYRHLTAILDTVLYCR</sequence>
<evidence type="ECO:0000256" key="1">
    <source>
        <dbReference type="SAM" id="MobiDB-lite"/>
    </source>
</evidence>
<evidence type="ECO:0000256" key="2">
    <source>
        <dbReference type="SAM" id="Phobius"/>
    </source>
</evidence>
<feature type="region of interest" description="Disordered" evidence="1">
    <location>
        <begin position="174"/>
        <end position="195"/>
    </location>
</feature>
<dbReference type="InParanoid" id="A0A0G4EDQ3"/>
<feature type="compositionally biased region" description="Basic and acidic residues" evidence="1">
    <location>
        <begin position="255"/>
        <end position="267"/>
    </location>
</feature>
<organism evidence="3 4">
    <name type="scientific">Vitrella brassicaformis (strain CCMP3155)</name>
    <dbReference type="NCBI Taxonomy" id="1169540"/>
    <lineage>
        <taxon>Eukaryota</taxon>
        <taxon>Sar</taxon>
        <taxon>Alveolata</taxon>
        <taxon>Colpodellida</taxon>
        <taxon>Vitrellaceae</taxon>
        <taxon>Vitrella</taxon>
    </lineage>
</organism>
<keyword evidence="2" id="KW-1133">Transmembrane helix</keyword>
<feature type="compositionally biased region" description="Basic and acidic residues" evidence="1">
    <location>
        <begin position="24"/>
        <end position="38"/>
    </location>
</feature>
<feature type="region of interest" description="Disordered" evidence="1">
    <location>
        <begin position="121"/>
        <end position="157"/>
    </location>
</feature>
<name>A0A0G4EDQ3_VITBC</name>
<dbReference type="PhylomeDB" id="A0A0G4EDQ3"/>
<keyword evidence="4" id="KW-1185">Reference proteome</keyword>
<dbReference type="Proteomes" id="UP000041254">
    <property type="component" value="Unassembled WGS sequence"/>
</dbReference>
<gene>
    <name evidence="3" type="ORF">Vbra_4871</name>
</gene>
<evidence type="ECO:0000313" key="3">
    <source>
        <dbReference type="EMBL" id="CEL93660.1"/>
    </source>
</evidence>
<feature type="compositionally biased region" description="Polar residues" evidence="1">
    <location>
        <begin position="68"/>
        <end position="85"/>
    </location>
</feature>
<feature type="region of interest" description="Disordered" evidence="1">
    <location>
        <begin position="64"/>
        <end position="97"/>
    </location>
</feature>
<feature type="transmembrane region" description="Helical" evidence="2">
    <location>
        <begin position="406"/>
        <end position="426"/>
    </location>
</feature>
<feature type="region of interest" description="Disordered" evidence="1">
    <location>
        <begin position="246"/>
        <end position="267"/>
    </location>
</feature>
<feature type="transmembrane region" description="Helical" evidence="2">
    <location>
        <begin position="381"/>
        <end position="400"/>
    </location>
</feature>
<keyword evidence="2" id="KW-0812">Transmembrane</keyword>
<feature type="compositionally biased region" description="Polar residues" evidence="1">
    <location>
        <begin position="123"/>
        <end position="139"/>
    </location>
</feature>
<dbReference type="AlphaFoldDB" id="A0A0G4EDQ3"/>
<feature type="transmembrane region" description="Helical" evidence="2">
    <location>
        <begin position="480"/>
        <end position="499"/>
    </location>
</feature>
<feature type="region of interest" description="Disordered" evidence="1">
    <location>
        <begin position="1"/>
        <end position="38"/>
    </location>
</feature>
<protein>
    <submittedName>
        <fullName evidence="3">Uncharacterized protein</fullName>
    </submittedName>
</protein>
<evidence type="ECO:0000313" key="4">
    <source>
        <dbReference type="Proteomes" id="UP000041254"/>
    </source>
</evidence>
<accession>A0A0G4EDQ3</accession>
<feature type="compositionally biased region" description="Polar residues" evidence="1">
    <location>
        <begin position="185"/>
        <end position="195"/>
    </location>
</feature>
<dbReference type="EMBL" id="CDMY01000182">
    <property type="protein sequence ID" value="CEL93660.1"/>
    <property type="molecule type" value="Genomic_DNA"/>
</dbReference>
<feature type="compositionally biased region" description="Basic and acidic residues" evidence="1">
    <location>
        <begin position="147"/>
        <end position="157"/>
    </location>
</feature>
<reference evidence="3 4" key="1">
    <citation type="submission" date="2014-11" db="EMBL/GenBank/DDBJ databases">
        <authorList>
            <person name="Zhu J."/>
            <person name="Qi W."/>
            <person name="Song R."/>
        </authorList>
    </citation>
    <scope>NUCLEOTIDE SEQUENCE [LARGE SCALE GENOMIC DNA]</scope>
</reference>